<proteinExistence type="predicted"/>
<dbReference type="GO" id="GO:0006508">
    <property type="term" value="P:proteolysis"/>
    <property type="evidence" value="ECO:0007669"/>
    <property type="project" value="UniProtKB-KW"/>
</dbReference>
<reference evidence="3 4" key="1">
    <citation type="submission" date="2019-01" db="EMBL/GenBank/DDBJ databases">
        <title>Geovibrio thiophilus DSM 11263, complete genome.</title>
        <authorList>
            <person name="Spring S."/>
            <person name="Bunk B."/>
            <person name="Sproer C."/>
        </authorList>
    </citation>
    <scope>NUCLEOTIDE SEQUENCE [LARGE SCALE GENOMIC DNA]</scope>
    <source>
        <strain evidence="3 4">DSM 11263</strain>
    </source>
</reference>
<evidence type="ECO:0000313" key="4">
    <source>
        <dbReference type="Proteomes" id="UP000287502"/>
    </source>
</evidence>
<dbReference type="PANTHER" id="PTHR43592:SF15">
    <property type="entry name" value="CAAX AMINO TERMINAL PROTEASE FAMILY PROTEIN"/>
    <property type="match status" value="1"/>
</dbReference>
<dbReference type="EMBL" id="CP035108">
    <property type="protein sequence ID" value="QAR34244.1"/>
    <property type="molecule type" value="Genomic_DNA"/>
</dbReference>
<dbReference type="OrthoDB" id="9799666at2"/>
<keyword evidence="1" id="KW-0812">Transmembrane</keyword>
<dbReference type="GO" id="GO:0004175">
    <property type="term" value="F:endopeptidase activity"/>
    <property type="evidence" value="ECO:0007669"/>
    <property type="project" value="UniProtKB-ARBA"/>
</dbReference>
<evidence type="ECO:0000313" key="3">
    <source>
        <dbReference type="EMBL" id="QAR34244.1"/>
    </source>
</evidence>
<organism evidence="3 4">
    <name type="scientific">Geovibrio thiophilus</name>
    <dbReference type="NCBI Taxonomy" id="139438"/>
    <lineage>
        <taxon>Bacteria</taxon>
        <taxon>Pseudomonadati</taxon>
        <taxon>Deferribacterota</taxon>
        <taxon>Deferribacteres</taxon>
        <taxon>Deferribacterales</taxon>
        <taxon>Geovibrionaceae</taxon>
        <taxon>Geovibrio</taxon>
    </lineage>
</organism>
<dbReference type="AlphaFoldDB" id="A0A3R5X4I3"/>
<protein>
    <submittedName>
        <fullName evidence="3">JDVT-CTERM system CAAX-type protease</fullName>
    </submittedName>
</protein>
<keyword evidence="3" id="KW-0645">Protease</keyword>
<sequence length="132" mass="14842">MERKNIILLTAFSLGAAYFGARILFLGGSFVFDSSKVLRYLLLAPVAEELFFRGVMQEWLERLKLPSLYAVSSANIAVSVVFAVFHLWGGESLHAFLVFFPSVVFGCLYSEYRSVLPCVLCHAFYNLNVMIV</sequence>
<feature type="transmembrane region" description="Helical" evidence="1">
    <location>
        <begin position="68"/>
        <end position="88"/>
    </location>
</feature>
<dbReference type="Proteomes" id="UP000287502">
    <property type="component" value="Chromosome"/>
</dbReference>
<keyword evidence="3" id="KW-0378">Hydrolase</keyword>
<name>A0A3R5X4I3_9BACT</name>
<keyword evidence="1" id="KW-0472">Membrane</keyword>
<dbReference type="RefSeq" id="WP_128467549.1">
    <property type="nucleotide sequence ID" value="NZ_CP035108.1"/>
</dbReference>
<gene>
    <name evidence="3" type="ORF">EP073_12765</name>
</gene>
<accession>A0A3R5X4I3</accession>
<evidence type="ECO:0000256" key="1">
    <source>
        <dbReference type="SAM" id="Phobius"/>
    </source>
</evidence>
<dbReference type="InterPro" id="IPR003675">
    <property type="entry name" value="Rce1/LyrA-like_dom"/>
</dbReference>
<evidence type="ECO:0000259" key="2">
    <source>
        <dbReference type="Pfam" id="PF02517"/>
    </source>
</evidence>
<dbReference type="NCBIfam" id="NF033192">
    <property type="entry name" value="JDVT-CAAX"/>
    <property type="match status" value="1"/>
</dbReference>
<dbReference type="GO" id="GO:0080120">
    <property type="term" value="P:CAAX-box protein maturation"/>
    <property type="evidence" value="ECO:0007669"/>
    <property type="project" value="UniProtKB-ARBA"/>
</dbReference>
<keyword evidence="1" id="KW-1133">Transmembrane helix</keyword>
<dbReference type="PANTHER" id="PTHR43592">
    <property type="entry name" value="CAAX AMINO TERMINAL PROTEASE"/>
    <property type="match status" value="1"/>
</dbReference>
<dbReference type="Pfam" id="PF02517">
    <property type="entry name" value="Rce1-like"/>
    <property type="match status" value="1"/>
</dbReference>
<dbReference type="KEGG" id="gtl:EP073_12765"/>
<feature type="transmembrane region" description="Helical" evidence="1">
    <location>
        <begin position="7"/>
        <end position="31"/>
    </location>
</feature>
<feature type="domain" description="CAAX prenyl protease 2/Lysostaphin resistance protein A-like" evidence="2">
    <location>
        <begin position="37"/>
        <end position="127"/>
    </location>
</feature>
<keyword evidence="4" id="KW-1185">Reference proteome</keyword>